<evidence type="ECO:0008006" key="5">
    <source>
        <dbReference type="Google" id="ProtNLM"/>
    </source>
</evidence>
<proteinExistence type="predicted"/>
<evidence type="ECO:0000313" key="3">
    <source>
        <dbReference type="EMBL" id="KAB3519195.1"/>
    </source>
</evidence>
<keyword evidence="4" id="KW-1185">Reference proteome</keyword>
<feature type="transmembrane region" description="Helical" evidence="2">
    <location>
        <begin position="54"/>
        <end position="78"/>
    </location>
</feature>
<organism evidence="3 4">
    <name type="scientific">Corynebacterium zhongnanshanii</name>
    <dbReference type="NCBI Taxonomy" id="2768834"/>
    <lineage>
        <taxon>Bacteria</taxon>
        <taxon>Bacillati</taxon>
        <taxon>Actinomycetota</taxon>
        <taxon>Actinomycetes</taxon>
        <taxon>Mycobacteriales</taxon>
        <taxon>Corynebacteriaceae</taxon>
        <taxon>Corynebacterium</taxon>
    </lineage>
</organism>
<dbReference type="EMBL" id="WBZJ01000004">
    <property type="protein sequence ID" value="KAB3519195.1"/>
    <property type="molecule type" value="Genomic_DNA"/>
</dbReference>
<keyword evidence="2" id="KW-0812">Transmembrane</keyword>
<dbReference type="RefSeq" id="WP_151844843.1">
    <property type="nucleotide sequence ID" value="NZ_WBZJ01000004.1"/>
</dbReference>
<keyword evidence="2" id="KW-0472">Membrane</keyword>
<name>A0ABQ6VHH2_9CORY</name>
<comment type="caution">
    <text evidence="3">The sequence shown here is derived from an EMBL/GenBank/DDBJ whole genome shotgun (WGS) entry which is preliminary data.</text>
</comment>
<feature type="compositionally biased region" description="Low complexity" evidence="1">
    <location>
        <begin position="152"/>
        <end position="186"/>
    </location>
</feature>
<sequence length="434" mass="45610">MADTNKAALKKRNRRFARWRSRRPFAGGLLQLMAGIIILTPAYASFEVSNFIIQISAISGVSTMLIGALLIVCGLCSWFTPDTRILTGVAGMLLGIVALPMSNIGGFVVGTLCAVIGSALVLSWTSADKSPQPDANSAPPAEEPESDGVVPDSSGADSEADSAATVDTDAAVDTSTDSGTSSGKSPGLRVLALLTTLGLVAALAVDGRDDSVAEAQVNLPALPRPEDLPKPEDLLPQNNPELEKLLPPAPALPLPNANELIENPPIDVAPPEDIQGEMPLQYGTYVIQTDSTALKGKVRMSLIQQNTPNGPAPALRIDADKAVLDNLRVQMPGVGGIKDMNLSSGPGEITTLSGNFHIVVRKITISPELAGVPTFPITIDASMTPEQITQQLAPIGLGLGEEVSDLMVMKDCYIDTYFVKADYLEAPLSNRISE</sequence>
<accession>A0ABQ6VHH2</accession>
<evidence type="ECO:0000256" key="1">
    <source>
        <dbReference type="SAM" id="MobiDB-lite"/>
    </source>
</evidence>
<evidence type="ECO:0000256" key="2">
    <source>
        <dbReference type="SAM" id="Phobius"/>
    </source>
</evidence>
<reference evidence="3 4" key="1">
    <citation type="submission" date="2019-10" db="EMBL/GenBank/DDBJ databases">
        <title>Corynebacterium sp novel species isolated from the respiratory tract of Marmot.</title>
        <authorList>
            <person name="Zhang G."/>
        </authorList>
    </citation>
    <scope>NUCLEOTIDE SEQUENCE [LARGE SCALE GENOMIC DNA]</scope>
    <source>
        <strain evidence="3 4">336</strain>
    </source>
</reference>
<dbReference type="InterPro" id="IPR046096">
    <property type="entry name" value="DUF6114"/>
</dbReference>
<feature type="region of interest" description="Disordered" evidence="1">
    <location>
        <begin position="130"/>
        <end position="186"/>
    </location>
</feature>
<protein>
    <recommendedName>
        <fullName evidence="5">Secreted protein</fullName>
    </recommendedName>
</protein>
<feature type="transmembrane region" description="Helical" evidence="2">
    <location>
        <begin position="85"/>
        <end position="101"/>
    </location>
</feature>
<dbReference type="Proteomes" id="UP000436181">
    <property type="component" value="Unassembled WGS sequence"/>
</dbReference>
<keyword evidence="2" id="KW-1133">Transmembrane helix</keyword>
<evidence type="ECO:0000313" key="4">
    <source>
        <dbReference type="Proteomes" id="UP000436181"/>
    </source>
</evidence>
<dbReference type="Pfam" id="PF19609">
    <property type="entry name" value="DUF6114"/>
    <property type="match status" value="1"/>
</dbReference>
<gene>
    <name evidence="3" type="ORF">F8377_09385</name>
</gene>